<keyword evidence="4 8" id="KW-0472">Membrane</keyword>
<evidence type="ECO:0000256" key="10">
    <source>
        <dbReference type="SAM" id="MobiDB-lite"/>
    </source>
</evidence>
<organism evidence="11">
    <name type="scientific">Borrelia coriaceae ATCC 43381</name>
    <dbReference type="NCBI Taxonomy" id="1408429"/>
    <lineage>
        <taxon>Bacteria</taxon>
        <taxon>Pseudomonadati</taxon>
        <taxon>Spirochaetota</taxon>
        <taxon>Spirochaetia</taxon>
        <taxon>Spirochaetales</taxon>
        <taxon>Borreliaceae</taxon>
        <taxon>Borrelia</taxon>
    </lineage>
</organism>
<accession>W5SVW6</accession>
<dbReference type="SUPFAM" id="SSF74748">
    <property type="entry name" value="Variable surface antigen VlsE"/>
    <property type="match status" value="1"/>
</dbReference>
<keyword evidence="3" id="KW-0732">Signal</keyword>
<evidence type="ECO:0000256" key="2">
    <source>
        <dbReference type="ARBA" id="ARBA00004459"/>
    </source>
</evidence>
<evidence type="ECO:0000256" key="3">
    <source>
        <dbReference type="ARBA" id="ARBA00022729"/>
    </source>
</evidence>
<sequence>MKINIRIKSICATLFIFLFLSCNNGIEELEKKNIFSDSLVNIGHEFQEIFGSFGNAIGNALGFSTIKPEDNRSEVKKHFDVLGERLKSTKNKLNDLSNKISGAKNADRGTIKVVEDVIEDSNEVFDKLIGALAKLSGATGSTDIGDNTVSAGVGAEKSGVEAIVGGIKTIVEEAGKAGMEIKPGDAGSSITTASVTTDAIVVLGGHNTAATKGAGPNLAAEVLKADPWAMIDKIKNATPTSPAKLGAGSHDAGKLASSSGNASASAGAKSNADLAQRQ</sequence>
<evidence type="ECO:0000256" key="5">
    <source>
        <dbReference type="ARBA" id="ARBA00023139"/>
    </source>
</evidence>
<evidence type="ECO:0000256" key="4">
    <source>
        <dbReference type="ARBA" id="ARBA00023136"/>
    </source>
</evidence>
<keyword evidence="7 8" id="KW-0449">Lipoprotein</keyword>
<name>W5SVW6_9SPIR</name>
<evidence type="ECO:0000256" key="9">
    <source>
        <dbReference type="SAM" id="Coils"/>
    </source>
</evidence>
<evidence type="ECO:0000256" key="1">
    <source>
        <dbReference type="ARBA" id="ARBA00003932"/>
    </source>
</evidence>
<geneLocation type="plasmid" evidence="11">
    <name>unnamed</name>
</geneLocation>
<evidence type="ECO:0000313" key="11">
    <source>
        <dbReference type="EMBL" id="AHH11334.1"/>
    </source>
</evidence>
<protein>
    <recommendedName>
        <fullName evidence="8">Variable large protein</fullName>
    </recommendedName>
</protein>
<comment type="subcellular location">
    <subcellularLocation>
        <location evidence="2 8">Cell outer membrane</location>
        <topology evidence="2 8">Lipid-anchor</topology>
    </subcellularLocation>
</comment>
<keyword evidence="5 8" id="KW-0564">Palmitate</keyword>
<dbReference type="Pfam" id="PF00921">
    <property type="entry name" value="Lipoprotein_2"/>
    <property type="match status" value="1"/>
</dbReference>
<feature type="compositionally biased region" description="Low complexity" evidence="10">
    <location>
        <begin position="254"/>
        <end position="272"/>
    </location>
</feature>
<keyword evidence="11" id="KW-0614">Plasmid</keyword>
<dbReference type="EMBL" id="CP005750">
    <property type="protein sequence ID" value="AHH11334.1"/>
    <property type="molecule type" value="Genomic_DNA"/>
</dbReference>
<dbReference type="GO" id="GO:0009279">
    <property type="term" value="C:cell outer membrane"/>
    <property type="evidence" value="ECO:0007669"/>
    <property type="project" value="UniProtKB-SubCell"/>
</dbReference>
<reference evidence="11" key="1">
    <citation type="submission" date="2013-04" db="EMBL/GenBank/DDBJ databases">
        <title>Comparative Genomics of Relapsing Fever Spirochetes.</title>
        <authorList>
            <person name="Schwan T.G."/>
            <person name="Raffel S.J."/>
            <person name="Porcella S.F."/>
            <person name="Martens C.A."/>
            <person name="Bruno D.P."/>
            <person name="Ricklefs S.M."/>
            <person name="Barbian K.B."/>
        </authorList>
    </citation>
    <scope>NUCLEOTIDE SEQUENCE</scope>
    <source>
        <strain evidence="11">Co53</strain>
        <plasmid evidence="11">unnamed</plasmid>
    </source>
</reference>
<dbReference type="InterPro" id="IPR000680">
    <property type="entry name" value="Borrelia_lipo"/>
</dbReference>
<dbReference type="HOGENOM" id="CLU_054711_1_0_12"/>
<feature type="coiled-coil region" evidence="9">
    <location>
        <begin position="79"/>
        <end position="106"/>
    </location>
</feature>
<comment type="function">
    <text evidence="1 8">The Vlp and Vsp proteins are antigenically distinct proteins, only one vlp or vsp gene is transcriptionally active at any one time. Switching between these genes is a mechanism of host immune response evasion.</text>
</comment>
<evidence type="ECO:0000256" key="6">
    <source>
        <dbReference type="ARBA" id="ARBA00023237"/>
    </source>
</evidence>
<gene>
    <name evidence="11" type="ORF">BCO_0114507</name>
</gene>
<keyword evidence="9" id="KW-0175">Coiled coil</keyword>
<feature type="region of interest" description="Disordered" evidence="10">
    <location>
        <begin position="238"/>
        <end position="278"/>
    </location>
</feature>
<dbReference type="PROSITE" id="PS51257">
    <property type="entry name" value="PROKAR_LIPOPROTEIN"/>
    <property type="match status" value="1"/>
</dbReference>
<dbReference type="AlphaFoldDB" id="W5SVW6"/>
<evidence type="ECO:0000256" key="8">
    <source>
        <dbReference type="RuleBase" id="RU363105"/>
    </source>
</evidence>
<evidence type="ECO:0000256" key="7">
    <source>
        <dbReference type="ARBA" id="ARBA00023288"/>
    </source>
</evidence>
<keyword evidence="6 8" id="KW-0998">Cell outer membrane</keyword>
<proteinExistence type="predicted"/>